<reference evidence="3 4" key="1">
    <citation type="submission" date="2018-05" db="EMBL/GenBank/DDBJ databases">
        <title>Description of Sphingomonas pokkalii sp nov, isolated from the rhizosphere of saline tolerant pokkali rice and its draft genome analysis.</title>
        <authorList>
            <person name="Menon R."/>
            <person name="Kumari S."/>
            <person name="Rameshkumar N."/>
        </authorList>
    </citation>
    <scope>NUCLEOTIDE SEQUENCE [LARGE SCALE GENOMIC DNA]</scope>
    <source>
        <strain evidence="3 4">L3B27</strain>
    </source>
</reference>
<protein>
    <submittedName>
        <fullName evidence="3">DUF4178 domain-containing protein</fullName>
    </submittedName>
</protein>
<evidence type="ECO:0000259" key="2">
    <source>
        <dbReference type="Pfam" id="PF13785"/>
    </source>
</evidence>
<keyword evidence="4" id="KW-1185">Reference proteome</keyword>
<dbReference type="EMBL" id="QENQ01000001">
    <property type="protein sequence ID" value="PVX29381.1"/>
    <property type="molecule type" value="Genomic_DNA"/>
</dbReference>
<keyword evidence="1" id="KW-1133">Transmembrane helix</keyword>
<gene>
    <name evidence="3" type="ORF">DD559_08670</name>
</gene>
<name>A0A2U0SDL3_9SPHN</name>
<dbReference type="RefSeq" id="WP_116468820.1">
    <property type="nucleotide sequence ID" value="NZ_QENQ01000001.1"/>
</dbReference>
<evidence type="ECO:0000256" key="1">
    <source>
        <dbReference type="SAM" id="Phobius"/>
    </source>
</evidence>
<keyword evidence="1" id="KW-0812">Transmembrane</keyword>
<dbReference type="AlphaFoldDB" id="A0A2U0SDL3"/>
<dbReference type="Pfam" id="PF13785">
    <property type="entry name" value="DUF4178"/>
    <property type="match status" value="1"/>
</dbReference>
<evidence type="ECO:0000313" key="4">
    <source>
        <dbReference type="Proteomes" id="UP000245890"/>
    </source>
</evidence>
<keyword evidence="1" id="KW-0472">Membrane</keyword>
<dbReference type="OrthoDB" id="228033at2"/>
<comment type="caution">
    <text evidence="3">The sequence shown here is derived from an EMBL/GenBank/DDBJ whole genome shotgun (WGS) entry which is preliminary data.</text>
</comment>
<dbReference type="Proteomes" id="UP000245890">
    <property type="component" value="Unassembled WGS sequence"/>
</dbReference>
<proteinExistence type="predicted"/>
<accession>A0A2U0SDL3</accession>
<sequence length="443" mass="48843">MQPEASLSPPPAPAVRALSCPNCGGTVELRAAGYTVHVGCQYCGSILDATDGLAKLVIKAQTALAYPEIPLGTRGTLFDVEWEAIGYLQRSQNGAYRWDEYLLFNPYHGYRWLVNARGGWSFGTMLTRVPTMQTFSTYALEGTSYTRFFRGDAQVDRVVGEFYWRVAVGETVKTGDWVRPGFMLSREANDREISWTINQWLPERDVVAAFGVTPAAKVWPPLPHQPSPWGAWLGKGARIGGIALAFLLLVSLLLSGTRWLASEALPVAVDGREQSATIGPVHLVSRWQRVRVRTTVPRLENGWVDLDYSLIDRRNQQVYAASGAAERYEGVDSDGPWTEGSRDSDVSIAGVPAGDYDLIVEYKGNRWSQNDTAYPDGGWMEPTNAPQIVVELGTGTLYAGNFLLALLLIAFPWFVGLMLHLRFEKARKEQSDFAPAASGDGDD</sequence>
<feature type="transmembrane region" description="Helical" evidence="1">
    <location>
        <begin position="402"/>
        <end position="421"/>
    </location>
</feature>
<feature type="domain" description="DUF4178" evidence="2">
    <location>
        <begin position="71"/>
        <end position="202"/>
    </location>
</feature>
<dbReference type="InterPro" id="IPR025235">
    <property type="entry name" value="DUF4178"/>
</dbReference>
<organism evidence="3 4">
    <name type="scientific">Sphingomonas pokkalii</name>
    <dbReference type="NCBI Taxonomy" id="2175090"/>
    <lineage>
        <taxon>Bacteria</taxon>
        <taxon>Pseudomonadati</taxon>
        <taxon>Pseudomonadota</taxon>
        <taxon>Alphaproteobacteria</taxon>
        <taxon>Sphingomonadales</taxon>
        <taxon>Sphingomonadaceae</taxon>
        <taxon>Sphingomonas</taxon>
    </lineage>
</organism>
<evidence type="ECO:0000313" key="3">
    <source>
        <dbReference type="EMBL" id="PVX29381.1"/>
    </source>
</evidence>